<name>A0ABR6F0W1_9SPHI</name>
<organism evidence="1 2">
    <name type="scientific">Pedobacter gandavensis</name>
    <dbReference type="NCBI Taxonomy" id="2679963"/>
    <lineage>
        <taxon>Bacteria</taxon>
        <taxon>Pseudomonadati</taxon>
        <taxon>Bacteroidota</taxon>
        <taxon>Sphingobacteriia</taxon>
        <taxon>Sphingobacteriales</taxon>
        <taxon>Sphingobacteriaceae</taxon>
        <taxon>Pedobacter</taxon>
    </lineage>
</organism>
<keyword evidence="2" id="KW-1185">Reference proteome</keyword>
<evidence type="ECO:0000313" key="1">
    <source>
        <dbReference type="EMBL" id="MBB2151076.1"/>
    </source>
</evidence>
<dbReference type="RefSeq" id="WP_182960592.1">
    <property type="nucleotide sequence ID" value="NZ_WNXC01000008.1"/>
</dbReference>
<reference evidence="1 2" key="1">
    <citation type="submission" date="2019-11" db="EMBL/GenBank/DDBJ databases">
        <title>Description of Pedobacter sp. LMG 31462T.</title>
        <authorList>
            <person name="Carlier A."/>
            <person name="Qi S."/>
            <person name="Vandamme P."/>
        </authorList>
    </citation>
    <scope>NUCLEOTIDE SEQUENCE [LARGE SCALE GENOMIC DNA]</scope>
    <source>
        <strain evidence="1 2">LMG 31462</strain>
    </source>
</reference>
<gene>
    <name evidence="1" type="ORF">GM920_19420</name>
</gene>
<sequence length="159" mass="17560">MWGFKDQGFTWFKIGVLWTMIVFGGCKKESESSQRIKPPVRSYVVTARIDKKGANTDSEGTAVLKGKYDEGTKLLSYSLEYEKLVPSEISLRTGVKGSKGTFVQEIKLPKGSSTAAPLSGSIVLTPLQERYLLKGYWFVAISTLERSPDISGILTLKQS</sequence>
<evidence type="ECO:0000313" key="2">
    <source>
        <dbReference type="Proteomes" id="UP000636110"/>
    </source>
</evidence>
<dbReference type="EMBL" id="WNXC01000008">
    <property type="protein sequence ID" value="MBB2151076.1"/>
    <property type="molecule type" value="Genomic_DNA"/>
</dbReference>
<dbReference type="Proteomes" id="UP000636110">
    <property type="component" value="Unassembled WGS sequence"/>
</dbReference>
<protein>
    <recommendedName>
        <fullName evidence="3">CHRD domain-containing protein</fullName>
    </recommendedName>
</protein>
<accession>A0ABR6F0W1</accession>
<dbReference type="PROSITE" id="PS51257">
    <property type="entry name" value="PROKAR_LIPOPROTEIN"/>
    <property type="match status" value="1"/>
</dbReference>
<comment type="caution">
    <text evidence="1">The sequence shown here is derived from an EMBL/GenBank/DDBJ whole genome shotgun (WGS) entry which is preliminary data.</text>
</comment>
<evidence type="ECO:0008006" key="3">
    <source>
        <dbReference type="Google" id="ProtNLM"/>
    </source>
</evidence>
<proteinExistence type="predicted"/>